<dbReference type="Gene3D" id="1.10.10.1150">
    <property type="entry name" value="Coenzyme PQQ synthesis protein D (PqqD)"/>
    <property type="match status" value="1"/>
</dbReference>
<evidence type="ECO:0000313" key="2">
    <source>
        <dbReference type="Proteomes" id="UP001271648"/>
    </source>
</evidence>
<dbReference type="NCBIfam" id="NF033536">
    <property type="entry name" value="lasso_PqqD_Bac"/>
    <property type="match status" value="1"/>
</dbReference>
<reference evidence="1 2" key="1">
    <citation type="submission" date="2023-06" db="EMBL/GenBank/DDBJ databases">
        <title>Sporosarcina sp. nov., isolated from Korean traditional fermented seafood 'Jeotgal'.</title>
        <authorList>
            <person name="Yang A.I."/>
            <person name="Shin N.-R."/>
        </authorList>
    </citation>
    <scope>NUCLEOTIDE SEQUENCE [LARGE SCALE GENOMIC DNA]</scope>
    <source>
        <strain evidence="1 2">KCTC43456</strain>
    </source>
</reference>
<evidence type="ECO:0000313" key="1">
    <source>
        <dbReference type="EMBL" id="MDW0116266.1"/>
    </source>
</evidence>
<dbReference type="RefSeq" id="WP_283732960.1">
    <property type="nucleotide sequence ID" value="NZ_CP125968.1"/>
</dbReference>
<name>A0AAW9A4M9_9BACL</name>
<dbReference type="Pfam" id="PF05402">
    <property type="entry name" value="PqqD"/>
    <property type="match status" value="1"/>
</dbReference>
<sequence length="96" mass="10673">MIKTQIELKNSVFNRNQGNIVSDMDGETVMLSIESGKYYNLGNLGGVIWDLMGEPISFEKLIENLLSNYDVEQSECEAQVSAFLKQLLGEGLIIAN</sequence>
<protein>
    <submittedName>
        <fullName evidence="1">Lasso peptide biosynthesis PqqD family chaperone</fullName>
    </submittedName>
</protein>
<dbReference type="AlphaFoldDB" id="A0AAW9A4M9"/>
<dbReference type="InterPro" id="IPR041881">
    <property type="entry name" value="PqqD_sf"/>
</dbReference>
<keyword evidence="2" id="KW-1185">Reference proteome</keyword>
<proteinExistence type="predicted"/>
<accession>A0AAW9A4M9</accession>
<dbReference type="EMBL" id="JAUBDJ010000002">
    <property type="protein sequence ID" value="MDW0116266.1"/>
    <property type="molecule type" value="Genomic_DNA"/>
</dbReference>
<dbReference type="InterPro" id="IPR008792">
    <property type="entry name" value="PQQD"/>
</dbReference>
<dbReference type="Proteomes" id="UP001271648">
    <property type="component" value="Unassembled WGS sequence"/>
</dbReference>
<gene>
    <name evidence="1" type="ORF">QTL97_04925</name>
</gene>
<comment type="caution">
    <text evidence="1">The sequence shown here is derived from an EMBL/GenBank/DDBJ whole genome shotgun (WGS) entry which is preliminary data.</text>
</comment>
<organism evidence="1 2">
    <name type="scientific">Sporosarcina thermotolerans</name>
    <dbReference type="NCBI Taxonomy" id="633404"/>
    <lineage>
        <taxon>Bacteria</taxon>
        <taxon>Bacillati</taxon>
        <taxon>Bacillota</taxon>
        <taxon>Bacilli</taxon>
        <taxon>Bacillales</taxon>
        <taxon>Caryophanaceae</taxon>
        <taxon>Sporosarcina</taxon>
    </lineage>
</organism>